<proteinExistence type="inferred from homology"/>
<dbReference type="GO" id="GO:0005975">
    <property type="term" value="P:carbohydrate metabolic process"/>
    <property type="evidence" value="ECO:0007669"/>
    <property type="project" value="InterPro"/>
</dbReference>
<dbReference type="CDD" id="cd06604">
    <property type="entry name" value="GH31_glucosidase_II_MalA"/>
    <property type="match status" value="1"/>
</dbReference>
<dbReference type="SUPFAM" id="SSF74650">
    <property type="entry name" value="Galactose mutarotase-like"/>
    <property type="match status" value="1"/>
</dbReference>
<dbReference type="PROSITE" id="PS00707">
    <property type="entry name" value="GLYCOSYL_HYDROL_F31_2"/>
    <property type="match status" value="1"/>
</dbReference>
<evidence type="ECO:0000259" key="6">
    <source>
        <dbReference type="Pfam" id="PF01055"/>
    </source>
</evidence>
<dbReference type="GO" id="GO:0090599">
    <property type="term" value="F:alpha-glucosidase activity"/>
    <property type="evidence" value="ECO:0007669"/>
    <property type="project" value="UniProtKB-ARBA"/>
</dbReference>
<dbReference type="InterPro" id="IPR030459">
    <property type="entry name" value="Glyco_hydro_31_CS"/>
</dbReference>
<dbReference type="GO" id="GO:0030246">
    <property type="term" value="F:carbohydrate binding"/>
    <property type="evidence" value="ECO:0007669"/>
    <property type="project" value="InterPro"/>
</dbReference>
<dbReference type="InterPro" id="IPR025887">
    <property type="entry name" value="Glyco_hydro_31_N_dom"/>
</dbReference>
<dbReference type="Gene3D" id="2.60.40.1760">
    <property type="entry name" value="glycosyl hydrolase (family 31)"/>
    <property type="match status" value="1"/>
</dbReference>
<keyword evidence="3 4" id="KW-0326">Glycosidase</keyword>
<dbReference type="AlphaFoldDB" id="A0A0A5GKZ3"/>
<dbReference type="InterPro" id="IPR030458">
    <property type="entry name" value="Glyco_hydro_31_AS"/>
</dbReference>
<dbReference type="Proteomes" id="UP000030528">
    <property type="component" value="Unassembled WGS sequence"/>
</dbReference>
<dbReference type="eggNOG" id="COG1501">
    <property type="taxonomic scope" value="Bacteria"/>
</dbReference>
<evidence type="ECO:0000313" key="10">
    <source>
        <dbReference type="EMBL" id="KGX92654.1"/>
    </source>
</evidence>
<dbReference type="Pfam" id="PF13802">
    <property type="entry name" value="Gal_mutarotas_2"/>
    <property type="match status" value="1"/>
</dbReference>
<dbReference type="PANTHER" id="PTHR22762:SF166">
    <property type="entry name" value="ALPHA-GLUCOSIDASE"/>
    <property type="match status" value="1"/>
</dbReference>
<feature type="region of interest" description="Disordered" evidence="5">
    <location>
        <begin position="1"/>
        <end position="21"/>
    </location>
</feature>
<keyword evidence="2 4" id="KW-0378">Hydrolase</keyword>
<dbReference type="Gene3D" id="3.20.20.80">
    <property type="entry name" value="Glycosidases"/>
    <property type="match status" value="2"/>
</dbReference>
<dbReference type="InterPro" id="IPR048395">
    <property type="entry name" value="Glyco_hydro_31_C"/>
</dbReference>
<gene>
    <name evidence="10" type="ORF">N781_15150</name>
</gene>
<feature type="domain" description="Glycoside hydrolase family 31 TIM barrel" evidence="6">
    <location>
        <begin position="255"/>
        <end position="580"/>
    </location>
</feature>
<dbReference type="InterPro" id="IPR033403">
    <property type="entry name" value="DUF5110"/>
</dbReference>
<dbReference type="InterPro" id="IPR013780">
    <property type="entry name" value="Glyco_hydro_b"/>
</dbReference>
<evidence type="ECO:0000259" key="7">
    <source>
        <dbReference type="Pfam" id="PF13802"/>
    </source>
</evidence>
<dbReference type="SUPFAM" id="SSF51011">
    <property type="entry name" value="Glycosyl hydrolase domain"/>
    <property type="match status" value="1"/>
</dbReference>
<sequence>MLEDSSFAIHPGGQSETSESGYKQLGDYVRHEQVEGGAAFHCINGSVKVLFYRSDLVRIIMNPHQEPSTKHNPAVVAEREETVVVMDEEDSHILLTTSALHLQIEKSPFRIHISDGSGRPIVTEYQQGMGYNSKGEVIAFKDCEETDGYYGFGEKAGFLNKQGEEYTMWNTDVYAPHNPETDPLYQSIPYFMGLRDGKAYGVFFHNSYESTFDMKTSRDVFSFKAAGGQLDYFVCAGPSPKEVLEQYTHLTGRMAVPPKWALGYHQSRYSYESETEVREVVKQFLNKEIPLDALYLDIHYMDGYRVFTFNKDQFADPKRLVQDLKDVGVHVIPIVDPGVKKDPEYSVYVDGIKEGHFCSYLEGDLYTGDVWPGESAFPDFTDERTRKWWGDLHEYYTELGIEGIWNDMNEPAVFNETKTMDVNVMHRNDGDPDTHRALHNLYGLQMGKATVDGLTNQLDGKRPFLLTRAGYAGVQRYAAVWTGDNRSFWEHLQLSLPMVMNLGLSGVAFSGPDVGGFAHDTNAELLTRWTQVGAFTPYFRNHSAIGTVYQEPWQFGETYEELMKTYIRLRYVFMPHLYSLFYKAHLEGEPVMRPLLYEFPEDKKTYNINDQFMLGDNVLIAPILQPSVTDRAVYFPEGTWVDYFNGDVYEGEETHLVHAELDKLPIFVKRGSLLPQGSIKQSTKERDDGLSFHIYAGEHETYRTTFYDDDGETTNYVQGEKLEVNLTIESSDSEVSVTLERGEGTYRPNYEQLVLVVHELQGRALKVNGVELDGVDDVFSIPLP</sequence>
<evidence type="ECO:0000259" key="8">
    <source>
        <dbReference type="Pfam" id="PF17137"/>
    </source>
</evidence>
<dbReference type="Pfam" id="PF01055">
    <property type="entry name" value="Glyco_hydro_31_2nd"/>
    <property type="match status" value="1"/>
</dbReference>
<dbReference type="InterPro" id="IPR011013">
    <property type="entry name" value="Gal_mutarotase_sf_dom"/>
</dbReference>
<feature type="domain" description="Glycosyl hydrolase family 31 C-terminal" evidence="9">
    <location>
        <begin position="588"/>
        <end position="673"/>
    </location>
</feature>
<dbReference type="InterPro" id="IPR000322">
    <property type="entry name" value="Glyco_hydro_31_TIM"/>
</dbReference>
<dbReference type="EMBL" id="AVPE01000005">
    <property type="protein sequence ID" value="KGX92654.1"/>
    <property type="molecule type" value="Genomic_DNA"/>
</dbReference>
<feature type="domain" description="Glycoside hydrolase family 31 N-terminal" evidence="7">
    <location>
        <begin position="47"/>
        <end position="213"/>
    </location>
</feature>
<dbReference type="Gene3D" id="2.60.40.1180">
    <property type="entry name" value="Golgi alpha-mannosidase II"/>
    <property type="match status" value="2"/>
</dbReference>
<dbReference type="RefSeq" id="WP_026800231.1">
    <property type="nucleotide sequence ID" value="NZ_AULI01000007.1"/>
</dbReference>
<dbReference type="OrthoDB" id="176168at2"/>
<evidence type="ECO:0000256" key="2">
    <source>
        <dbReference type="ARBA" id="ARBA00022801"/>
    </source>
</evidence>
<evidence type="ECO:0000256" key="5">
    <source>
        <dbReference type="SAM" id="MobiDB-lite"/>
    </source>
</evidence>
<dbReference type="PROSITE" id="PS00129">
    <property type="entry name" value="GLYCOSYL_HYDROL_F31_1"/>
    <property type="match status" value="1"/>
</dbReference>
<comment type="similarity">
    <text evidence="1 4">Belongs to the glycosyl hydrolase 31 family.</text>
</comment>
<dbReference type="InterPro" id="IPR017853">
    <property type="entry name" value="GH"/>
</dbReference>
<keyword evidence="11" id="KW-1185">Reference proteome</keyword>
<dbReference type="SUPFAM" id="SSF51445">
    <property type="entry name" value="(Trans)glycosidases"/>
    <property type="match status" value="1"/>
</dbReference>
<dbReference type="PANTHER" id="PTHR22762">
    <property type="entry name" value="ALPHA-GLUCOSIDASE"/>
    <property type="match status" value="1"/>
</dbReference>
<feature type="domain" description="DUF5110" evidence="8">
    <location>
        <begin position="690"/>
        <end position="759"/>
    </location>
</feature>
<dbReference type="CDD" id="cd14752">
    <property type="entry name" value="GH31_N"/>
    <property type="match status" value="1"/>
</dbReference>
<protein>
    <submittedName>
        <fullName evidence="10">Alpha-glucosidase</fullName>
    </submittedName>
</protein>
<reference evidence="10 11" key="1">
    <citation type="submission" date="2013-08" db="EMBL/GenBank/DDBJ databases">
        <authorList>
            <person name="Huang J."/>
            <person name="Wang G."/>
        </authorList>
    </citation>
    <scope>NUCLEOTIDE SEQUENCE [LARGE SCALE GENOMIC DNA]</scope>
    <source>
        <strain evidence="10 11">JSM 076056</strain>
    </source>
</reference>
<organism evidence="10 11">
    <name type="scientific">Pontibacillus halophilus JSM 076056 = DSM 19796</name>
    <dbReference type="NCBI Taxonomy" id="1385510"/>
    <lineage>
        <taxon>Bacteria</taxon>
        <taxon>Bacillati</taxon>
        <taxon>Bacillota</taxon>
        <taxon>Bacilli</taxon>
        <taxon>Bacillales</taxon>
        <taxon>Bacillaceae</taxon>
        <taxon>Pontibacillus</taxon>
    </lineage>
</organism>
<comment type="caution">
    <text evidence="10">The sequence shown here is derived from an EMBL/GenBank/DDBJ whole genome shotgun (WGS) entry which is preliminary data.</text>
</comment>
<name>A0A0A5GKZ3_9BACI</name>
<accession>A0A0A5GKZ3</accession>
<dbReference type="Pfam" id="PF17137">
    <property type="entry name" value="DUF5110"/>
    <property type="match status" value="1"/>
</dbReference>
<evidence type="ECO:0000256" key="3">
    <source>
        <dbReference type="ARBA" id="ARBA00023295"/>
    </source>
</evidence>
<dbReference type="STRING" id="1385510.GCA_000425205_01826"/>
<evidence type="ECO:0000259" key="9">
    <source>
        <dbReference type="Pfam" id="PF21365"/>
    </source>
</evidence>
<dbReference type="Pfam" id="PF21365">
    <property type="entry name" value="Glyco_hydro_31_3rd"/>
    <property type="match status" value="1"/>
</dbReference>
<evidence type="ECO:0000256" key="4">
    <source>
        <dbReference type="RuleBase" id="RU361185"/>
    </source>
</evidence>
<evidence type="ECO:0000256" key="1">
    <source>
        <dbReference type="ARBA" id="ARBA00007806"/>
    </source>
</evidence>
<evidence type="ECO:0000313" key="11">
    <source>
        <dbReference type="Proteomes" id="UP000030528"/>
    </source>
</evidence>